<accession>A0A9X0CHT7</accession>
<sequence>MVEKLKDQARQKREEQQFPEDGQPHNESMEDKDEERKISMPQVPLEEDVEGNQSSVKKIKDDVNVVDTEDEYETRNSSYVRSLEEQLTQCKRDLETKRCVPSMIYNMAGLIYGSRQTVYEYVLTTKGSMTDAFKEISKFVIENGPGIGHHCFQRLKTREEPVVKITIPLRSSGSEYSRDVLDGLLLSVKESAPKVNTDIFMKGIKLEILRLAQERKGKRSCRIIPSMELLNHLDDYLKACIQLTWRMVTQVPPLKLEYQTFGFHRDYHKLHAEACADGLSGQEVCYLWPGLVVGGGRKIILGEVILQR</sequence>
<evidence type="ECO:0000256" key="1">
    <source>
        <dbReference type="SAM" id="MobiDB-lite"/>
    </source>
</evidence>
<dbReference type="Pfam" id="PF16026">
    <property type="entry name" value="MIEAP"/>
    <property type="match status" value="1"/>
</dbReference>
<feature type="region of interest" description="Disordered" evidence="1">
    <location>
        <begin position="1"/>
        <end position="55"/>
    </location>
</feature>
<protein>
    <recommendedName>
        <fullName evidence="2">Mitochondria-eating protein C-terminal domain-containing protein</fullName>
    </recommendedName>
</protein>
<evidence type="ECO:0000313" key="4">
    <source>
        <dbReference type="Proteomes" id="UP001163046"/>
    </source>
</evidence>
<dbReference type="EMBL" id="MU827342">
    <property type="protein sequence ID" value="KAJ7353717.1"/>
    <property type="molecule type" value="Genomic_DNA"/>
</dbReference>
<feature type="domain" description="Mitochondria-eating protein C-terminal" evidence="2">
    <location>
        <begin position="225"/>
        <end position="305"/>
    </location>
</feature>
<dbReference type="AlphaFoldDB" id="A0A9X0CHT7"/>
<dbReference type="InterPro" id="IPR031981">
    <property type="entry name" value="MIEAP_C"/>
</dbReference>
<dbReference type="OrthoDB" id="5988893at2759"/>
<name>A0A9X0CHT7_9CNID</name>
<proteinExistence type="predicted"/>
<evidence type="ECO:0000259" key="2">
    <source>
        <dbReference type="Pfam" id="PF16026"/>
    </source>
</evidence>
<feature type="compositionally biased region" description="Basic and acidic residues" evidence="1">
    <location>
        <begin position="1"/>
        <end position="38"/>
    </location>
</feature>
<dbReference type="Proteomes" id="UP001163046">
    <property type="component" value="Unassembled WGS sequence"/>
</dbReference>
<evidence type="ECO:0000313" key="3">
    <source>
        <dbReference type="EMBL" id="KAJ7353717.1"/>
    </source>
</evidence>
<reference evidence="3" key="1">
    <citation type="submission" date="2023-01" db="EMBL/GenBank/DDBJ databases">
        <title>Genome assembly of the deep-sea coral Lophelia pertusa.</title>
        <authorList>
            <person name="Herrera S."/>
            <person name="Cordes E."/>
        </authorList>
    </citation>
    <scope>NUCLEOTIDE SEQUENCE</scope>
    <source>
        <strain evidence="3">USNM1676648</strain>
        <tissue evidence="3">Polyp</tissue>
    </source>
</reference>
<comment type="caution">
    <text evidence="3">The sequence shown here is derived from an EMBL/GenBank/DDBJ whole genome shotgun (WGS) entry which is preliminary data.</text>
</comment>
<gene>
    <name evidence="3" type="ORF">OS493_032587</name>
</gene>
<organism evidence="3 4">
    <name type="scientific">Desmophyllum pertusum</name>
    <dbReference type="NCBI Taxonomy" id="174260"/>
    <lineage>
        <taxon>Eukaryota</taxon>
        <taxon>Metazoa</taxon>
        <taxon>Cnidaria</taxon>
        <taxon>Anthozoa</taxon>
        <taxon>Hexacorallia</taxon>
        <taxon>Scleractinia</taxon>
        <taxon>Caryophylliina</taxon>
        <taxon>Caryophylliidae</taxon>
        <taxon>Desmophyllum</taxon>
    </lineage>
</organism>
<keyword evidence="4" id="KW-1185">Reference proteome</keyword>